<accession>A0A1E1MND5</accession>
<dbReference type="EMBL" id="FJVC01000436">
    <property type="protein sequence ID" value="CZT50597.1"/>
    <property type="molecule type" value="Genomic_DNA"/>
</dbReference>
<organism evidence="2 3">
    <name type="scientific">Rhynchosporium secalis</name>
    <name type="common">Barley scald fungus</name>
    <dbReference type="NCBI Taxonomy" id="38038"/>
    <lineage>
        <taxon>Eukaryota</taxon>
        <taxon>Fungi</taxon>
        <taxon>Dikarya</taxon>
        <taxon>Ascomycota</taxon>
        <taxon>Pezizomycotina</taxon>
        <taxon>Leotiomycetes</taxon>
        <taxon>Helotiales</taxon>
        <taxon>Ploettnerulaceae</taxon>
        <taxon>Rhynchosporium</taxon>
    </lineage>
</organism>
<dbReference type="AlphaFoldDB" id="A0A1E1MND5"/>
<evidence type="ECO:0000313" key="2">
    <source>
        <dbReference type="EMBL" id="CZT50597.1"/>
    </source>
</evidence>
<reference evidence="3" key="1">
    <citation type="submission" date="2016-03" db="EMBL/GenBank/DDBJ databases">
        <authorList>
            <person name="Guldener U."/>
        </authorList>
    </citation>
    <scope>NUCLEOTIDE SEQUENCE [LARGE SCALE GENOMIC DNA]</scope>
</reference>
<evidence type="ECO:0000256" key="1">
    <source>
        <dbReference type="SAM" id="SignalP"/>
    </source>
</evidence>
<feature type="signal peptide" evidence="1">
    <location>
        <begin position="1"/>
        <end position="18"/>
    </location>
</feature>
<sequence length="80" mass="8336">MRSFSIMLVLGISILTSAQDLPDLPTHLGDQGECMQAYQCTSGVCEGNYGKARSSTGARCHGSGNKGGMLPSGAFIILLN</sequence>
<proteinExistence type="predicted"/>
<gene>
    <name evidence="2" type="ORF">RSE6_11612</name>
</gene>
<name>A0A1E1MND5_RHYSE</name>
<protein>
    <submittedName>
        <fullName evidence="2">Uncharacterized protein</fullName>
    </submittedName>
</protein>
<keyword evidence="1" id="KW-0732">Signal</keyword>
<dbReference type="Proteomes" id="UP000177625">
    <property type="component" value="Unassembled WGS sequence"/>
</dbReference>
<keyword evidence="3" id="KW-1185">Reference proteome</keyword>
<evidence type="ECO:0000313" key="3">
    <source>
        <dbReference type="Proteomes" id="UP000177625"/>
    </source>
</evidence>
<feature type="chain" id="PRO_5009448556" evidence="1">
    <location>
        <begin position="19"/>
        <end position="80"/>
    </location>
</feature>